<evidence type="ECO:0000313" key="2">
    <source>
        <dbReference type="EnsemblMetazoa" id="MESCA004995-PA"/>
    </source>
</evidence>
<keyword evidence="3" id="KW-1185">Reference proteome</keyword>
<dbReference type="AlphaFoldDB" id="T1GN53"/>
<proteinExistence type="predicted"/>
<dbReference type="Proteomes" id="UP000015102">
    <property type="component" value="Unassembled WGS sequence"/>
</dbReference>
<keyword evidence="1" id="KW-0472">Membrane</keyword>
<evidence type="ECO:0000313" key="3">
    <source>
        <dbReference type="Proteomes" id="UP000015102"/>
    </source>
</evidence>
<reference evidence="2" key="2">
    <citation type="submission" date="2015-06" db="UniProtKB">
        <authorList>
            <consortium name="EnsemblMetazoa"/>
        </authorList>
    </citation>
    <scope>IDENTIFICATION</scope>
</reference>
<evidence type="ECO:0000256" key="1">
    <source>
        <dbReference type="SAM" id="Phobius"/>
    </source>
</evidence>
<keyword evidence="1" id="KW-0812">Transmembrane</keyword>
<dbReference type="HOGENOM" id="CLU_2640972_0_0_1"/>
<keyword evidence="1" id="KW-1133">Transmembrane helix</keyword>
<feature type="transmembrane region" description="Helical" evidence="1">
    <location>
        <begin position="12"/>
        <end position="28"/>
    </location>
</feature>
<name>T1GN53_MEGSC</name>
<organism evidence="2 3">
    <name type="scientific">Megaselia scalaris</name>
    <name type="common">Humpbacked fly</name>
    <name type="synonym">Phora scalaris</name>
    <dbReference type="NCBI Taxonomy" id="36166"/>
    <lineage>
        <taxon>Eukaryota</taxon>
        <taxon>Metazoa</taxon>
        <taxon>Ecdysozoa</taxon>
        <taxon>Arthropoda</taxon>
        <taxon>Hexapoda</taxon>
        <taxon>Insecta</taxon>
        <taxon>Pterygota</taxon>
        <taxon>Neoptera</taxon>
        <taxon>Endopterygota</taxon>
        <taxon>Diptera</taxon>
        <taxon>Brachycera</taxon>
        <taxon>Muscomorpha</taxon>
        <taxon>Platypezoidea</taxon>
        <taxon>Phoridae</taxon>
        <taxon>Megaseliini</taxon>
        <taxon>Megaselia</taxon>
    </lineage>
</organism>
<dbReference type="EMBL" id="CAQQ02190699">
    <property type="status" value="NOT_ANNOTATED_CDS"/>
    <property type="molecule type" value="Genomic_DNA"/>
</dbReference>
<reference evidence="3" key="1">
    <citation type="submission" date="2013-02" db="EMBL/GenBank/DDBJ databases">
        <authorList>
            <person name="Hughes D."/>
        </authorList>
    </citation>
    <scope>NUCLEOTIDE SEQUENCE</scope>
    <source>
        <strain>Durham</strain>
        <strain evidence="3">NC isolate 2 -- Noor lab</strain>
    </source>
</reference>
<sequence>MMLINTSVEVKQIIVLAIVLANRCLYILNSTMYSKQNPYESPEMGRSYITDGNQCRCKEVYLSKVNGTKRKGRQRTR</sequence>
<accession>T1GN53</accession>
<protein>
    <submittedName>
        <fullName evidence="2">Uncharacterized protein</fullName>
    </submittedName>
</protein>
<dbReference type="EnsemblMetazoa" id="MESCA004995-RA">
    <property type="protein sequence ID" value="MESCA004995-PA"/>
    <property type="gene ID" value="MESCA004995"/>
</dbReference>